<evidence type="ECO:0000313" key="3">
    <source>
        <dbReference type="Proteomes" id="UP000322917"/>
    </source>
</evidence>
<accession>A0A1M6DYN8</accession>
<protein>
    <recommendedName>
        <fullName evidence="1">MrfA-like Zn-binding domain-containing protein</fullName>
    </recommendedName>
</protein>
<keyword evidence="3" id="KW-1185">Reference proteome</keyword>
<dbReference type="Pfam" id="PF09369">
    <property type="entry name" value="MZB"/>
    <property type="match status" value="1"/>
</dbReference>
<dbReference type="Proteomes" id="UP000322917">
    <property type="component" value="Unassembled WGS sequence"/>
</dbReference>
<dbReference type="NCBIfam" id="NF038324">
    <property type="entry name" value="DrmB_fam"/>
    <property type="match status" value="1"/>
</dbReference>
<name>A0A1M6DYN8_9FIRM</name>
<feature type="domain" description="MrfA-like Zn-binding" evidence="1">
    <location>
        <begin position="480"/>
        <end position="581"/>
    </location>
</feature>
<dbReference type="AlphaFoldDB" id="A0A1M6DYN8"/>
<dbReference type="InterPro" id="IPR047721">
    <property type="entry name" value="DrmB"/>
</dbReference>
<evidence type="ECO:0000259" key="1">
    <source>
        <dbReference type="Pfam" id="PF09369"/>
    </source>
</evidence>
<dbReference type="RefSeq" id="WP_149733884.1">
    <property type="nucleotide sequence ID" value="NZ_FQZD01000007.1"/>
</dbReference>
<dbReference type="InterPro" id="IPR018973">
    <property type="entry name" value="MZB"/>
</dbReference>
<organism evidence="2 3">
    <name type="scientific">Propionispora hippei DSM 15287</name>
    <dbReference type="NCBI Taxonomy" id="1123003"/>
    <lineage>
        <taxon>Bacteria</taxon>
        <taxon>Bacillati</taxon>
        <taxon>Bacillota</taxon>
        <taxon>Negativicutes</taxon>
        <taxon>Selenomonadales</taxon>
        <taxon>Sporomusaceae</taxon>
        <taxon>Propionispora</taxon>
    </lineage>
</organism>
<gene>
    <name evidence="2" type="ORF">SAMN02745170_01054</name>
</gene>
<evidence type="ECO:0000313" key="2">
    <source>
        <dbReference type="EMBL" id="SHI78269.1"/>
    </source>
</evidence>
<dbReference type="EMBL" id="FQZD01000007">
    <property type="protein sequence ID" value="SHI78269.1"/>
    <property type="molecule type" value="Genomic_DNA"/>
</dbReference>
<dbReference type="OrthoDB" id="9134227at2"/>
<sequence length="624" mass="70880">MAYSLKPVRRSQLISPWGVGAIVPFPEDESLMIAGLDMWQFGREKSEFIVKDERLEKRLGVKELRRPPDFRDYKSDKINHSIKIPAVRFPRWQYCPFCGTMSKSNYYSAQERCSGYTWPHGRSCTGKKYKRKLIPERFIVVCPEGHIDDFPLMEWVHYNSDNPETPFPVKDTCVLRRSTGGMSASLSSVKFECSCGVKRSMAGATNSGALERIGYRCRGSKPWLGIEKDDDHPCNSQGLKVLQRGGTNIWFADVRSSIYIPIDAEDTNRRIISVLNDYFERINARRVNGEISREYIEMIAEVKKVDSQDLYDAVINRIEKSDDIAEVTEDISEEEYRLAEYRVLVKSSGSDKLEFHSKNYSVQKYDRIIHKYLKSISLVPKLRETRAFIGFSRLQPDYSMSIAEKKKMIRLHEGDWLPAVEVYGEGIFFEFDEYALHQWAELPEVRARIAKLNASFQAINRRQNNRVAQLNASFVLIHTFAHLLINQLSYECGYGSSSIRERIYCDKTESDIQMCGVLLYTASGDSEGSLGGLVRQGQAGRIEDTIVAAIRNAQWCSSDPVCIQSLGQGPDSCNLAACHNCSLLPETCCETGNRLLDRALVVGTLDKPSVGFFFGLGETESIEK</sequence>
<reference evidence="2 3" key="1">
    <citation type="submission" date="2016-11" db="EMBL/GenBank/DDBJ databases">
        <authorList>
            <person name="Varghese N."/>
            <person name="Submissions S."/>
        </authorList>
    </citation>
    <scope>NUCLEOTIDE SEQUENCE [LARGE SCALE GENOMIC DNA]</scope>
    <source>
        <strain evidence="2 3">DSM 15287</strain>
    </source>
</reference>
<proteinExistence type="predicted"/>